<dbReference type="GO" id="GO:0032456">
    <property type="term" value="P:endocytic recycling"/>
    <property type="evidence" value="ECO:0007669"/>
    <property type="project" value="TreeGrafter"/>
</dbReference>
<dbReference type="GO" id="GO:0042147">
    <property type="term" value="P:retrograde transport, endosome to Golgi"/>
    <property type="evidence" value="ECO:0007669"/>
    <property type="project" value="TreeGrafter"/>
</dbReference>
<evidence type="ECO:0000256" key="4">
    <source>
        <dbReference type="ARBA" id="ARBA00022927"/>
    </source>
</evidence>
<dbReference type="GO" id="GO:0019905">
    <property type="term" value="F:syntaxin binding"/>
    <property type="evidence" value="ECO:0007669"/>
    <property type="project" value="TreeGrafter"/>
</dbReference>
<proteinExistence type="inferred from homology"/>
<dbReference type="InterPro" id="IPR048319">
    <property type="entry name" value="Vps52_CC"/>
</dbReference>
<sequence length="682" mass="75968">MGGEAAPAAADALRALLEEEDEDLTGFAEDAAVQEALSCGRDLREHAEEVESSLRAVERESIADYIKESESLAGLHTQIRECDGVLDTMESMLRGFQSDLASISAQIKYLQDESLSMNVRLRNRKAAETQLSSFITQIVVPPELISQICEAEVDASYLGYVQQLDAKVSFAKLESTAMTSACADIAPELEKLRLKSVQRIRDFLLERVGRLKRRMTNTQILQNSVLLKYKGLYAFLQSHAPDVCAEVREAYTTTMSSVYLAKVRDYLTGLLSLKVEPPSKSDLLAAEEWVGYTSSLFSSKPSHARGDGAFKLGERRAVLDAAGEPPLVLPAAQQEGKPLHYEAIFRSACTLLLDVASSEHSFLTSFFGDADSFDHVFGKSIFFAMENLEQHLVTSWDAVGCLLLVHVNTAQRDAMAARPVPLLANFFARVQVLVWSRFKAIMEAHVQSVSAFMPSGKAPETAPHYVARRYAELVASLRSLKVASVEPMLGSILRVLWTEVEKLLSERLARQHPTLKHQAALLINNYDLVVHTLAERGARGEESTHFEQLLDQVKTVFVEEQLLADNGKMISFVKQAEPLLVPGAPPEDAAKVDKGAMEHLTREFYDKWKAGIEAIHRDVVQSFSNFKLGMDILKQVLTQLLLYYTRFLDLVKQAFPHGPPFAQYILSIPTLMNEIKHFSRNF</sequence>
<gene>
    <name evidence="8" type="ORF">EHUX00137_LOCUS1966</name>
</gene>
<evidence type="ECO:0000256" key="5">
    <source>
        <dbReference type="ARBA" id="ARBA00023034"/>
    </source>
</evidence>
<evidence type="ECO:0000259" key="6">
    <source>
        <dbReference type="Pfam" id="PF04129"/>
    </source>
</evidence>
<organism evidence="8">
    <name type="scientific">Emiliania huxleyi</name>
    <name type="common">Coccolithophore</name>
    <name type="synonym">Pontosphaera huxleyi</name>
    <dbReference type="NCBI Taxonomy" id="2903"/>
    <lineage>
        <taxon>Eukaryota</taxon>
        <taxon>Haptista</taxon>
        <taxon>Haptophyta</taxon>
        <taxon>Prymnesiophyceae</taxon>
        <taxon>Isochrysidales</taxon>
        <taxon>Noelaerhabdaceae</taxon>
        <taxon>Emiliania</taxon>
    </lineage>
</organism>
<accession>A0A6V2L6X5</accession>
<dbReference type="GO" id="GO:0005829">
    <property type="term" value="C:cytosol"/>
    <property type="evidence" value="ECO:0007669"/>
    <property type="project" value="GOC"/>
</dbReference>
<protein>
    <submittedName>
        <fullName evidence="8">Uncharacterized protein</fullName>
    </submittedName>
</protein>
<dbReference type="PANTHER" id="PTHR14190:SF7">
    <property type="entry name" value="VACUOLAR PROTEIN SORTING-ASSOCIATED PROTEIN 52 HOMOLOG"/>
    <property type="match status" value="1"/>
</dbReference>
<evidence type="ECO:0000256" key="2">
    <source>
        <dbReference type="ARBA" id="ARBA00008180"/>
    </source>
</evidence>
<comment type="subcellular location">
    <subcellularLocation>
        <location evidence="1">Golgi apparatus</location>
        <location evidence="1">trans-Golgi network</location>
    </subcellularLocation>
</comment>
<name>A0A6V2L6X5_EMIHU</name>
<dbReference type="EMBL" id="HBIR01002778">
    <property type="protein sequence ID" value="CAE0523812.1"/>
    <property type="molecule type" value="Transcribed_RNA"/>
</dbReference>
<feature type="domain" description="Vps52 coiled-coil" evidence="6">
    <location>
        <begin position="64"/>
        <end position="236"/>
    </location>
</feature>
<evidence type="ECO:0000256" key="3">
    <source>
        <dbReference type="ARBA" id="ARBA00022448"/>
    </source>
</evidence>
<evidence type="ECO:0000259" key="7">
    <source>
        <dbReference type="Pfam" id="PF20655"/>
    </source>
</evidence>
<reference evidence="8" key="1">
    <citation type="submission" date="2021-01" db="EMBL/GenBank/DDBJ databases">
        <authorList>
            <person name="Corre E."/>
            <person name="Pelletier E."/>
            <person name="Niang G."/>
            <person name="Scheremetjew M."/>
            <person name="Finn R."/>
            <person name="Kale V."/>
            <person name="Holt S."/>
            <person name="Cochrane G."/>
            <person name="Meng A."/>
            <person name="Brown T."/>
            <person name="Cohen L."/>
        </authorList>
    </citation>
    <scope>NUCLEOTIDE SEQUENCE</scope>
    <source>
        <strain evidence="8">379</strain>
    </source>
</reference>
<feature type="domain" description="Vps52 C-terminal" evidence="7">
    <location>
        <begin position="254"/>
        <end position="555"/>
    </location>
</feature>
<keyword evidence="5" id="KW-0333">Golgi apparatus</keyword>
<dbReference type="GO" id="GO:0000938">
    <property type="term" value="C:GARP complex"/>
    <property type="evidence" value="ECO:0007669"/>
    <property type="project" value="TreeGrafter"/>
</dbReference>
<keyword evidence="3" id="KW-0813">Transport</keyword>
<comment type="similarity">
    <text evidence="2">Belongs to the VPS52 family.</text>
</comment>
<dbReference type="GO" id="GO:0006896">
    <property type="term" value="P:Golgi to vacuole transport"/>
    <property type="evidence" value="ECO:0007669"/>
    <property type="project" value="TreeGrafter"/>
</dbReference>
<dbReference type="InterPro" id="IPR048361">
    <property type="entry name" value="Vps52_C"/>
</dbReference>
<evidence type="ECO:0000256" key="1">
    <source>
        <dbReference type="ARBA" id="ARBA00004601"/>
    </source>
</evidence>
<dbReference type="InterPro" id="IPR007258">
    <property type="entry name" value="Vps52"/>
</dbReference>
<dbReference type="Pfam" id="PF20655">
    <property type="entry name" value="Vps52_C"/>
    <property type="match status" value="1"/>
</dbReference>
<dbReference type="GO" id="GO:0015031">
    <property type="term" value="P:protein transport"/>
    <property type="evidence" value="ECO:0007669"/>
    <property type="project" value="UniProtKB-KW"/>
</dbReference>
<evidence type="ECO:0000313" key="8">
    <source>
        <dbReference type="EMBL" id="CAE0523812.1"/>
    </source>
</evidence>
<dbReference type="PANTHER" id="PTHR14190">
    <property type="entry name" value="SUPPRESSOR OF ACTIN MUTATIONS 2/VACUOLAR PROTEIN SORTING 52"/>
    <property type="match status" value="1"/>
</dbReference>
<dbReference type="Pfam" id="PF04129">
    <property type="entry name" value="Vps52_CC"/>
    <property type="match status" value="1"/>
</dbReference>
<dbReference type="AlphaFoldDB" id="A0A6V2L6X5"/>
<keyword evidence="4" id="KW-0653">Protein transport</keyword>